<evidence type="ECO:0000313" key="1">
    <source>
        <dbReference type="EMBL" id="NJB97664.1"/>
    </source>
</evidence>
<gene>
    <name evidence="1" type="ORF">GGR89_001979</name>
</gene>
<proteinExistence type="predicted"/>
<dbReference type="AlphaFoldDB" id="A0A7X5XYE5"/>
<comment type="caution">
    <text evidence="1">The sequence shown here is derived from an EMBL/GenBank/DDBJ whole genome shotgun (WGS) entry which is preliminary data.</text>
</comment>
<reference evidence="1 2" key="1">
    <citation type="submission" date="2020-03" db="EMBL/GenBank/DDBJ databases">
        <title>Genomic Encyclopedia of Type Strains, Phase IV (KMG-IV): sequencing the most valuable type-strain genomes for metagenomic binning, comparative biology and taxonomic classification.</title>
        <authorList>
            <person name="Goeker M."/>
        </authorList>
    </citation>
    <scope>NUCLEOTIDE SEQUENCE [LARGE SCALE GENOMIC DNA]</scope>
    <source>
        <strain evidence="1 2">DSM 7225</strain>
    </source>
</reference>
<accession>A0A7X5XYE5</accession>
<evidence type="ECO:0008006" key="3">
    <source>
        <dbReference type="Google" id="ProtNLM"/>
    </source>
</evidence>
<dbReference type="Proteomes" id="UP000531251">
    <property type="component" value="Unassembled WGS sequence"/>
</dbReference>
<dbReference type="EMBL" id="JAATJB010000005">
    <property type="protein sequence ID" value="NJB97664.1"/>
    <property type="molecule type" value="Genomic_DNA"/>
</dbReference>
<sequence length="148" mass="15606">MKKLLFLIVALLAGLAAGGGTAYAMVKMLGIGAPKQVAKAEEKEVPAKFVPTGKVLVPLVFADGHLAGYAAMEVQLEVDEAKADFVTQRMPLLLHAINMRTYRTPMAAGPDGMLPDLEGFRKLVDASATEAFGAKVVRKIAVTNANPA</sequence>
<name>A0A7X5XYE5_9SPHN</name>
<organism evidence="1 2">
    <name type="scientific">Sphingomonas trueperi</name>
    <dbReference type="NCBI Taxonomy" id="53317"/>
    <lineage>
        <taxon>Bacteria</taxon>
        <taxon>Pseudomonadati</taxon>
        <taxon>Pseudomonadota</taxon>
        <taxon>Alphaproteobacteria</taxon>
        <taxon>Sphingomonadales</taxon>
        <taxon>Sphingomonadaceae</taxon>
        <taxon>Sphingomonas</taxon>
    </lineage>
</organism>
<protein>
    <recommendedName>
        <fullName evidence="3">Flagellar FliL protein</fullName>
    </recommendedName>
</protein>
<dbReference type="RefSeq" id="WP_125971904.1">
    <property type="nucleotide sequence ID" value="NZ_BAAADY010000041.1"/>
</dbReference>
<evidence type="ECO:0000313" key="2">
    <source>
        <dbReference type="Proteomes" id="UP000531251"/>
    </source>
</evidence>
<keyword evidence="2" id="KW-1185">Reference proteome</keyword>